<dbReference type="Proteomes" id="UP000243232">
    <property type="component" value="Chromosome I"/>
</dbReference>
<dbReference type="GO" id="GO:0046872">
    <property type="term" value="F:metal ion binding"/>
    <property type="evidence" value="ECO:0007669"/>
    <property type="project" value="UniProtKB-UniRule"/>
</dbReference>
<evidence type="ECO:0000256" key="13">
    <source>
        <dbReference type="ARBA" id="ARBA00023139"/>
    </source>
</evidence>
<evidence type="ECO:0000256" key="12">
    <source>
        <dbReference type="ARBA" id="ARBA00023136"/>
    </source>
</evidence>
<feature type="binding site" evidence="19">
    <location>
        <position position="298"/>
    </location>
    <ligand>
        <name>Mg(2+)</name>
        <dbReference type="ChEBI" id="CHEBI:18420"/>
    </ligand>
</feature>
<evidence type="ECO:0000256" key="10">
    <source>
        <dbReference type="ARBA" id="ARBA00022827"/>
    </source>
</evidence>
<reference evidence="22" key="1">
    <citation type="submission" date="2016-10" db="EMBL/GenBank/DDBJ databases">
        <authorList>
            <person name="Varghese N."/>
            <person name="Submissions S."/>
        </authorList>
    </citation>
    <scope>NUCLEOTIDE SEQUENCE [LARGE SCALE GENOMIC DNA]</scope>
    <source>
        <strain evidence="22">DSM 17875</strain>
    </source>
</reference>
<keyword evidence="10 18" id="KW-0274">FAD</keyword>
<dbReference type="InterPro" id="IPR003374">
    <property type="entry name" value="ApbE-like_sf"/>
</dbReference>
<evidence type="ECO:0000256" key="18">
    <source>
        <dbReference type="PIRNR" id="PIRNR006268"/>
    </source>
</evidence>
<dbReference type="PIRSF" id="PIRSF006268">
    <property type="entry name" value="ApbE"/>
    <property type="match status" value="1"/>
</dbReference>
<dbReference type="PROSITE" id="PS51257">
    <property type="entry name" value="PROKAR_LIPOPROTEIN"/>
    <property type="match status" value="1"/>
</dbReference>
<keyword evidence="22" id="KW-1185">Reference proteome</keyword>
<evidence type="ECO:0000313" key="22">
    <source>
        <dbReference type="Proteomes" id="UP000243232"/>
    </source>
</evidence>
<keyword evidence="11 18" id="KW-0460">Magnesium</keyword>
<dbReference type="AlphaFoldDB" id="A0A1H2GEP3"/>
<evidence type="ECO:0000256" key="8">
    <source>
        <dbReference type="ARBA" id="ARBA00022723"/>
    </source>
</evidence>
<evidence type="ECO:0000256" key="20">
    <source>
        <dbReference type="RuleBase" id="RU363002"/>
    </source>
</evidence>
<dbReference type="STRING" id="364197.SAMN05216296_2232"/>
<evidence type="ECO:0000256" key="15">
    <source>
        <dbReference type="ARBA" id="ARBA00031306"/>
    </source>
</evidence>
<evidence type="ECO:0000256" key="1">
    <source>
        <dbReference type="ARBA" id="ARBA00008282"/>
    </source>
</evidence>
<comment type="cofactor">
    <cofactor evidence="19">
        <name>Mg(2+)</name>
        <dbReference type="ChEBI" id="CHEBI:18420"/>
    </cofactor>
    <cofactor evidence="19">
        <name>Mn(2+)</name>
        <dbReference type="ChEBI" id="CHEBI:29035"/>
    </cofactor>
    <text evidence="19">Magnesium. Can also use manganese.</text>
</comment>
<evidence type="ECO:0000256" key="19">
    <source>
        <dbReference type="PIRSR" id="PIRSR006268-2"/>
    </source>
</evidence>
<evidence type="ECO:0000256" key="11">
    <source>
        <dbReference type="ARBA" id="ARBA00022842"/>
    </source>
</evidence>
<keyword evidence="7 18" id="KW-0808">Transferase</keyword>
<keyword evidence="14 20" id="KW-0449">Lipoprotein</keyword>
<accession>A0A1H2GEP3</accession>
<keyword evidence="6 18" id="KW-0285">Flavoprotein</keyword>
<organism evidence="21 22">
    <name type="scientific">Pseudomonas pohangensis</name>
    <dbReference type="NCBI Taxonomy" id="364197"/>
    <lineage>
        <taxon>Bacteria</taxon>
        <taxon>Pseudomonadati</taxon>
        <taxon>Pseudomonadota</taxon>
        <taxon>Gammaproteobacteria</taxon>
        <taxon>Pseudomonadales</taxon>
        <taxon>Pseudomonadaceae</taxon>
        <taxon>Pseudomonas</taxon>
    </lineage>
</organism>
<dbReference type="GO" id="GO:0016740">
    <property type="term" value="F:transferase activity"/>
    <property type="evidence" value="ECO:0007669"/>
    <property type="project" value="UniProtKB-UniRule"/>
</dbReference>
<name>A0A1H2GEP3_9PSED</name>
<keyword evidence="8 18" id="KW-0479">Metal-binding</keyword>
<evidence type="ECO:0000256" key="16">
    <source>
        <dbReference type="ARBA" id="ARBA00048540"/>
    </source>
</evidence>
<dbReference type="PANTHER" id="PTHR30040:SF2">
    <property type="entry name" value="FAD:PROTEIN FMN TRANSFERASE"/>
    <property type="match status" value="1"/>
</dbReference>
<evidence type="ECO:0000256" key="6">
    <source>
        <dbReference type="ARBA" id="ARBA00022630"/>
    </source>
</evidence>
<evidence type="ECO:0000256" key="7">
    <source>
        <dbReference type="ARBA" id="ARBA00022679"/>
    </source>
</evidence>
<dbReference type="InterPro" id="IPR024932">
    <property type="entry name" value="ApbE"/>
</dbReference>
<evidence type="ECO:0000256" key="2">
    <source>
        <dbReference type="ARBA" id="ARBA00011955"/>
    </source>
</evidence>
<comment type="subcellular location">
    <subcellularLocation>
        <location evidence="17 20">Cell inner membrane</location>
        <topology evidence="17 20">Lipid-anchor</topology>
        <orientation evidence="17 20">Periplasmic side</orientation>
    </subcellularLocation>
</comment>
<comment type="similarity">
    <text evidence="1 18 20">Belongs to the ApbE family.</text>
</comment>
<feature type="binding site" evidence="19">
    <location>
        <position position="180"/>
    </location>
    <ligand>
        <name>Mg(2+)</name>
        <dbReference type="ChEBI" id="CHEBI:18420"/>
    </ligand>
</feature>
<keyword evidence="5 20" id="KW-0997">Cell inner membrane</keyword>
<evidence type="ECO:0000256" key="4">
    <source>
        <dbReference type="ARBA" id="ARBA00022475"/>
    </source>
</evidence>
<keyword evidence="12" id="KW-0472">Membrane</keyword>
<evidence type="ECO:0000256" key="9">
    <source>
        <dbReference type="ARBA" id="ARBA00022729"/>
    </source>
</evidence>
<keyword evidence="9" id="KW-0732">Signal</keyword>
<evidence type="ECO:0000256" key="5">
    <source>
        <dbReference type="ARBA" id="ARBA00022519"/>
    </source>
</evidence>
<dbReference type="EMBL" id="LT629785">
    <property type="protein sequence ID" value="SDU17868.1"/>
    <property type="molecule type" value="Genomic_DNA"/>
</dbReference>
<dbReference type="Pfam" id="PF02424">
    <property type="entry name" value="ApbE"/>
    <property type="match status" value="1"/>
</dbReference>
<dbReference type="GO" id="GO:0005886">
    <property type="term" value="C:plasma membrane"/>
    <property type="evidence" value="ECO:0007669"/>
    <property type="project" value="UniProtKB-SubCell"/>
</dbReference>
<dbReference type="FunFam" id="3.10.520.10:FF:000001">
    <property type="entry name" value="FAD:protein FMN transferase"/>
    <property type="match status" value="1"/>
</dbReference>
<gene>
    <name evidence="21" type="ORF">SAMN05216296_2232</name>
</gene>
<dbReference type="PANTHER" id="PTHR30040">
    <property type="entry name" value="THIAMINE BIOSYNTHESIS LIPOPROTEIN APBE"/>
    <property type="match status" value="1"/>
</dbReference>
<comment type="function">
    <text evidence="20">Flavin transferase that catalyzes the transfer of the FMN moiety of FAD and its covalent binding to the hydroxyl group of a threonine residue in a target flavoprotein.</text>
</comment>
<proteinExistence type="inferred from homology"/>
<sequence>MSSKRTSCWMILVAKTLLLTLAGLLLAGCGQTIEQLAGPTMGSTYSVKYVPGATTPAPAAVQAQVDTILAEIDQQLSTYRADSLVSGFNRLPAGACAPMPEAVLELVRTGEQLALESNGAFDLTIEPLIELWGFGAQSRGEQVPTAEQITAARAQVGHQHLQIRDQQLCKDQAVQLDFNSIGAGYAVDRVSAMLEGQGVTDYLVEITGELKALGRKPDGSSWHIAIEEPHEGQQVAARVLELDGLGVSTSGDYRNYFEQAGKRYSHSIDARNGSPISHRLASVTVVDASALRADGLSTVLMLLGPEQGFELAQQAGIAALFISHTGQGFASRASPAFDARFPTGEQP</sequence>
<keyword evidence="13" id="KW-0564">Palmitate</keyword>
<evidence type="ECO:0000256" key="17">
    <source>
        <dbReference type="ARBA" id="ARBA00060485"/>
    </source>
</evidence>
<dbReference type="SUPFAM" id="SSF143631">
    <property type="entry name" value="ApbE-like"/>
    <property type="match status" value="1"/>
</dbReference>
<dbReference type="EC" id="2.7.1.180" evidence="2 18"/>
<comment type="catalytic activity">
    <reaction evidence="16 18 20">
        <text>L-threonyl-[protein] + FAD = FMN-L-threonyl-[protein] + AMP + H(+)</text>
        <dbReference type="Rhea" id="RHEA:36847"/>
        <dbReference type="Rhea" id="RHEA-COMP:11060"/>
        <dbReference type="Rhea" id="RHEA-COMP:11061"/>
        <dbReference type="ChEBI" id="CHEBI:15378"/>
        <dbReference type="ChEBI" id="CHEBI:30013"/>
        <dbReference type="ChEBI" id="CHEBI:57692"/>
        <dbReference type="ChEBI" id="CHEBI:74257"/>
        <dbReference type="ChEBI" id="CHEBI:456215"/>
        <dbReference type="EC" id="2.7.1.180"/>
    </reaction>
</comment>
<protein>
    <recommendedName>
        <fullName evidence="3 18">FAD:protein FMN transferase</fullName>
        <ecNumber evidence="2 18">2.7.1.180</ecNumber>
    </recommendedName>
    <alternativeName>
        <fullName evidence="15 18">Flavin transferase</fullName>
    </alternativeName>
</protein>
<evidence type="ECO:0000256" key="3">
    <source>
        <dbReference type="ARBA" id="ARBA00016337"/>
    </source>
</evidence>
<dbReference type="Gene3D" id="3.10.520.10">
    <property type="entry name" value="ApbE-like domains"/>
    <property type="match status" value="1"/>
</dbReference>
<feature type="binding site" evidence="19">
    <location>
        <position position="294"/>
    </location>
    <ligand>
        <name>Mg(2+)</name>
        <dbReference type="ChEBI" id="CHEBI:18420"/>
    </ligand>
</feature>
<evidence type="ECO:0000256" key="14">
    <source>
        <dbReference type="ARBA" id="ARBA00023288"/>
    </source>
</evidence>
<evidence type="ECO:0000313" key="21">
    <source>
        <dbReference type="EMBL" id="SDU17868.1"/>
    </source>
</evidence>
<keyword evidence="4" id="KW-1003">Cell membrane</keyword>